<dbReference type="InterPro" id="IPR055170">
    <property type="entry name" value="GFO_IDH_MocA-like_dom"/>
</dbReference>
<protein>
    <submittedName>
        <fullName evidence="5">Gfo/Idh/MocA family oxidoreductase</fullName>
    </submittedName>
</protein>
<reference evidence="5" key="1">
    <citation type="submission" date="2023-06" db="EMBL/GenBank/DDBJ databases">
        <authorList>
            <person name="Jiang Y."/>
            <person name="Liu Q."/>
        </authorList>
    </citation>
    <scope>NUCLEOTIDE SEQUENCE</scope>
    <source>
        <strain evidence="5">CGMCC 1.12090</strain>
    </source>
</reference>
<comment type="similarity">
    <text evidence="1">Belongs to the Gfo/Idh/MocA family.</text>
</comment>
<organism evidence="5 6">
    <name type="scientific">Variovorax ginsengisoli</name>
    <dbReference type="NCBI Taxonomy" id="363844"/>
    <lineage>
        <taxon>Bacteria</taxon>
        <taxon>Pseudomonadati</taxon>
        <taxon>Pseudomonadota</taxon>
        <taxon>Betaproteobacteria</taxon>
        <taxon>Burkholderiales</taxon>
        <taxon>Comamonadaceae</taxon>
        <taxon>Variovorax</taxon>
    </lineage>
</organism>
<evidence type="ECO:0000313" key="5">
    <source>
        <dbReference type="EMBL" id="MDO1537106.1"/>
    </source>
</evidence>
<evidence type="ECO:0000259" key="3">
    <source>
        <dbReference type="Pfam" id="PF01408"/>
    </source>
</evidence>
<evidence type="ECO:0000313" key="6">
    <source>
        <dbReference type="Proteomes" id="UP001169027"/>
    </source>
</evidence>
<dbReference type="SUPFAM" id="SSF51735">
    <property type="entry name" value="NAD(P)-binding Rossmann-fold domains"/>
    <property type="match status" value="1"/>
</dbReference>
<sequence length="340" mass="35855">MTSSSSGPLRIGILGAARIARSFVEAVRPSAKVVVAAVASRDVERATAFARELGIGRVHASYDALFADPDIDAVYVPLPNNLHAEWSIRAAAAGKHVLCEKPLAANAAEARAMFAAAEKNGVYLVEAYPYRAQPQTLKVRELVAAGAIGRVQLIQASFGFPLTDAANIRMDPTLAGGALMDAGSYPVSFVRTIAGTAPSRVSALSRWGSTGVDVTTMATLEYPDGLLAQISCSFTTVRHRHAFIAGDAGSIATTYFNDTGSAFPPLVHVRRGTGWDAAHEVIETEALAGFLAEAESFHDLVRFGWDQWTGATPAESIDIAMTLDAIAASSRDGVPVEVAR</sequence>
<proteinExistence type="inferred from homology"/>
<dbReference type="SUPFAM" id="SSF55347">
    <property type="entry name" value="Glyceraldehyde-3-phosphate dehydrogenase-like, C-terminal domain"/>
    <property type="match status" value="1"/>
</dbReference>
<gene>
    <name evidence="5" type="ORF">Q2T77_33050</name>
</gene>
<dbReference type="Pfam" id="PF22725">
    <property type="entry name" value="GFO_IDH_MocA_C3"/>
    <property type="match status" value="1"/>
</dbReference>
<dbReference type="InterPro" id="IPR050984">
    <property type="entry name" value="Gfo/Idh/MocA_domain"/>
</dbReference>
<dbReference type="Gene3D" id="3.30.360.10">
    <property type="entry name" value="Dihydrodipicolinate Reductase, domain 2"/>
    <property type="match status" value="1"/>
</dbReference>
<dbReference type="PANTHER" id="PTHR22604:SF105">
    <property type="entry name" value="TRANS-1,2-DIHYDROBENZENE-1,2-DIOL DEHYDROGENASE"/>
    <property type="match status" value="1"/>
</dbReference>
<dbReference type="EMBL" id="JAUKVY010000035">
    <property type="protein sequence ID" value="MDO1537106.1"/>
    <property type="molecule type" value="Genomic_DNA"/>
</dbReference>
<keyword evidence="2" id="KW-0560">Oxidoreductase</keyword>
<feature type="domain" description="GFO/IDH/MocA-like oxidoreductase" evidence="4">
    <location>
        <begin position="137"/>
        <end position="251"/>
    </location>
</feature>
<feature type="domain" description="Gfo/Idh/MocA-like oxidoreductase N-terminal" evidence="3">
    <location>
        <begin position="9"/>
        <end position="125"/>
    </location>
</feature>
<dbReference type="PANTHER" id="PTHR22604">
    <property type="entry name" value="OXIDOREDUCTASES"/>
    <property type="match status" value="1"/>
</dbReference>
<evidence type="ECO:0000256" key="2">
    <source>
        <dbReference type="ARBA" id="ARBA00023002"/>
    </source>
</evidence>
<dbReference type="RefSeq" id="WP_301815378.1">
    <property type="nucleotide sequence ID" value="NZ_JAUJZH010000035.1"/>
</dbReference>
<dbReference type="Gene3D" id="3.40.50.720">
    <property type="entry name" value="NAD(P)-binding Rossmann-like Domain"/>
    <property type="match status" value="1"/>
</dbReference>
<evidence type="ECO:0000256" key="1">
    <source>
        <dbReference type="ARBA" id="ARBA00010928"/>
    </source>
</evidence>
<comment type="caution">
    <text evidence="5">The sequence shown here is derived from an EMBL/GenBank/DDBJ whole genome shotgun (WGS) entry which is preliminary data.</text>
</comment>
<dbReference type="Proteomes" id="UP001169027">
    <property type="component" value="Unassembled WGS sequence"/>
</dbReference>
<keyword evidence="6" id="KW-1185">Reference proteome</keyword>
<name>A0ABT8SDW5_9BURK</name>
<dbReference type="InterPro" id="IPR000683">
    <property type="entry name" value="Gfo/Idh/MocA-like_OxRdtase_N"/>
</dbReference>
<dbReference type="Pfam" id="PF01408">
    <property type="entry name" value="GFO_IDH_MocA"/>
    <property type="match status" value="1"/>
</dbReference>
<evidence type="ECO:0000259" key="4">
    <source>
        <dbReference type="Pfam" id="PF22725"/>
    </source>
</evidence>
<dbReference type="InterPro" id="IPR036291">
    <property type="entry name" value="NAD(P)-bd_dom_sf"/>
</dbReference>
<accession>A0ABT8SDW5</accession>